<reference evidence="2" key="1">
    <citation type="submission" date="2020-05" db="EMBL/GenBank/DDBJ databases">
        <title>Mycena genomes resolve the evolution of fungal bioluminescence.</title>
        <authorList>
            <person name="Tsai I.J."/>
        </authorList>
    </citation>
    <scope>NUCLEOTIDE SEQUENCE</scope>
    <source>
        <strain evidence="2">CCC161011</strain>
    </source>
</reference>
<keyword evidence="1" id="KW-1133">Transmembrane helix</keyword>
<keyword evidence="3" id="KW-1185">Reference proteome</keyword>
<organism evidence="2 3">
    <name type="scientific">Mycena venus</name>
    <dbReference type="NCBI Taxonomy" id="2733690"/>
    <lineage>
        <taxon>Eukaryota</taxon>
        <taxon>Fungi</taxon>
        <taxon>Dikarya</taxon>
        <taxon>Basidiomycota</taxon>
        <taxon>Agaricomycotina</taxon>
        <taxon>Agaricomycetes</taxon>
        <taxon>Agaricomycetidae</taxon>
        <taxon>Agaricales</taxon>
        <taxon>Marasmiineae</taxon>
        <taxon>Mycenaceae</taxon>
        <taxon>Mycena</taxon>
    </lineage>
</organism>
<keyword evidence="1" id="KW-0472">Membrane</keyword>
<gene>
    <name evidence="2" type="ORF">MVEN_00257500</name>
</gene>
<feature type="transmembrane region" description="Helical" evidence="1">
    <location>
        <begin position="43"/>
        <end position="64"/>
    </location>
</feature>
<name>A0A8H7DDT4_9AGAR</name>
<proteinExistence type="predicted"/>
<dbReference type="EMBL" id="JACAZI010000002">
    <property type="protein sequence ID" value="KAF7369297.1"/>
    <property type="molecule type" value="Genomic_DNA"/>
</dbReference>
<evidence type="ECO:0000256" key="1">
    <source>
        <dbReference type="SAM" id="Phobius"/>
    </source>
</evidence>
<evidence type="ECO:0000313" key="3">
    <source>
        <dbReference type="Proteomes" id="UP000620124"/>
    </source>
</evidence>
<accession>A0A8H7DDT4</accession>
<dbReference type="Proteomes" id="UP000620124">
    <property type="component" value="Unassembled WGS sequence"/>
</dbReference>
<comment type="caution">
    <text evidence="2">The sequence shown here is derived from an EMBL/GenBank/DDBJ whole genome shotgun (WGS) entry which is preliminary data.</text>
</comment>
<protein>
    <submittedName>
        <fullName evidence="2">Uncharacterized protein</fullName>
    </submittedName>
</protein>
<evidence type="ECO:0000313" key="2">
    <source>
        <dbReference type="EMBL" id="KAF7369297.1"/>
    </source>
</evidence>
<dbReference type="OrthoDB" id="2944831at2759"/>
<keyword evidence="1" id="KW-0812">Transmembrane</keyword>
<dbReference type="AlphaFoldDB" id="A0A8H7DDT4"/>
<sequence>MEALYTTSLACMFMLSVLKDNFRGFTTSDLSHLVISNPKQILLALIQDLIGACTGLLVLICLFTRWELVHENIRHNDPWINDPCVVIMGTRSNISKDISCYARDWKSGLAGGPDFWVRAEEFLAKKHRDKNITTQVCDYNFESEGVHCEPHTLNW</sequence>